<dbReference type="PATRIC" id="fig|999415.3.peg.636"/>
<dbReference type="GO" id="GO:0016491">
    <property type="term" value="F:oxidoreductase activity"/>
    <property type="evidence" value="ECO:0007669"/>
    <property type="project" value="UniProtKB-KW"/>
</dbReference>
<organism evidence="4 5">
    <name type="scientific">Eggerthia catenaformis OT 569 = DSM 20559</name>
    <dbReference type="NCBI Taxonomy" id="999415"/>
    <lineage>
        <taxon>Bacteria</taxon>
        <taxon>Bacillati</taxon>
        <taxon>Bacillota</taxon>
        <taxon>Erysipelotrichia</taxon>
        <taxon>Erysipelotrichales</taxon>
        <taxon>Coprobacillaceae</taxon>
        <taxon>Eggerthia</taxon>
    </lineage>
</organism>
<proteinExistence type="inferred from homology"/>
<dbReference type="OrthoDB" id="9783470at2"/>
<accession>M2PNB2</accession>
<protein>
    <recommendedName>
        <fullName evidence="3">Nitroreductase domain-containing protein</fullName>
    </recommendedName>
</protein>
<reference evidence="4 5" key="1">
    <citation type="submission" date="2013-02" db="EMBL/GenBank/DDBJ databases">
        <title>The Genome Sequence of Lactobacillus catenaformis F0143.</title>
        <authorList>
            <consortium name="The Broad Institute Genome Sequencing Platform"/>
            <person name="Earl A."/>
            <person name="Ward D."/>
            <person name="Feldgarden M."/>
            <person name="Gevers D."/>
            <person name="Izard J."/>
            <person name="Blanton J.M."/>
            <person name="Mathney J."/>
            <person name="Dewhirst F.E."/>
            <person name="Young S.K."/>
            <person name="Zeng Q."/>
            <person name="Gargeya S."/>
            <person name="Fitzgerald M."/>
            <person name="Haas B."/>
            <person name="Abouelleil A."/>
            <person name="Alvarado L."/>
            <person name="Arachchi H.M."/>
            <person name="Berlin A."/>
            <person name="Chapman S.B."/>
            <person name="Gearin G."/>
            <person name="Goldberg J."/>
            <person name="Griggs A."/>
            <person name="Gujja S."/>
            <person name="Hansen M."/>
            <person name="Heiman D."/>
            <person name="Howarth C."/>
            <person name="Larimer J."/>
            <person name="Lui A."/>
            <person name="MacDonald P.J.P."/>
            <person name="McCowen C."/>
            <person name="Montmayeur A."/>
            <person name="Murphy C."/>
            <person name="Neiman D."/>
            <person name="Pearson M."/>
            <person name="Priest M."/>
            <person name="Roberts A."/>
            <person name="Saif S."/>
            <person name="Shea T."/>
            <person name="Sisk P."/>
            <person name="Stolte C."/>
            <person name="Sykes S."/>
            <person name="Wortman J."/>
            <person name="Nusbaum C."/>
            <person name="Birren B."/>
        </authorList>
    </citation>
    <scope>NUCLEOTIDE SEQUENCE [LARGE SCALE GENOMIC DNA]</scope>
    <source>
        <strain evidence="4 5">OT 569</strain>
    </source>
</reference>
<dbReference type="STRING" id="999415.HMPREF9943_00637"/>
<keyword evidence="2" id="KW-0560">Oxidoreductase</keyword>
<name>M2PNB2_9FIRM</name>
<evidence type="ECO:0000256" key="1">
    <source>
        <dbReference type="ARBA" id="ARBA00007118"/>
    </source>
</evidence>
<comment type="caution">
    <text evidence="4">The sequence shown here is derived from an EMBL/GenBank/DDBJ whole genome shotgun (WGS) entry which is preliminary data.</text>
</comment>
<evidence type="ECO:0000259" key="3">
    <source>
        <dbReference type="Pfam" id="PF00881"/>
    </source>
</evidence>
<feature type="domain" description="Nitroreductase" evidence="3">
    <location>
        <begin position="7"/>
        <end position="151"/>
    </location>
</feature>
<dbReference type="SUPFAM" id="SSF55469">
    <property type="entry name" value="FMN-dependent nitroreductase-like"/>
    <property type="match status" value="1"/>
</dbReference>
<sequence>MNTLESIKTRRSIRSFKEDAVPDEFIEKIVEAGSYAASGKGRQSPIIIVVENKDVIKKFSKMNASIMGVNIDPFYQAPLLMIVLADKTIPTHIYDGSLVIGNMMLACHELGLGSCWIHRAKEEFETAEGKEFLKEIGITGDYEGIGHLIVGFTDKHPNPAKRKENYIYYVK</sequence>
<dbReference type="Pfam" id="PF00881">
    <property type="entry name" value="Nitroreductase"/>
    <property type="match status" value="1"/>
</dbReference>
<dbReference type="CDD" id="cd02136">
    <property type="entry name" value="PnbA_NfnB-like"/>
    <property type="match status" value="1"/>
</dbReference>
<dbReference type="AlphaFoldDB" id="M2PNB2"/>
<evidence type="ECO:0000256" key="2">
    <source>
        <dbReference type="ARBA" id="ARBA00023002"/>
    </source>
</evidence>
<dbReference type="eggNOG" id="COG0778">
    <property type="taxonomic scope" value="Bacteria"/>
</dbReference>
<comment type="similarity">
    <text evidence="1">Belongs to the nitroreductase family.</text>
</comment>
<keyword evidence="5" id="KW-1185">Reference proteome</keyword>
<evidence type="ECO:0000313" key="5">
    <source>
        <dbReference type="Proteomes" id="UP000011758"/>
    </source>
</evidence>
<dbReference type="Proteomes" id="UP000011758">
    <property type="component" value="Unassembled WGS sequence"/>
</dbReference>
<dbReference type="Gene3D" id="3.40.109.10">
    <property type="entry name" value="NADH Oxidase"/>
    <property type="match status" value="1"/>
</dbReference>
<dbReference type="PANTHER" id="PTHR43673">
    <property type="entry name" value="NAD(P)H NITROREDUCTASE YDGI-RELATED"/>
    <property type="match status" value="1"/>
</dbReference>
<dbReference type="EMBL" id="AGEJ01000011">
    <property type="protein sequence ID" value="EMD17074.1"/>
    <property type="molecule type" value="Genomic_DNA"/>
</dbReference>
<gene>
    <name evidence="4" type="ORF">HMPREF9943_00637</name>
</gene>
<dbReference type="RefSeq" id="WP_004801967.1">
    <property type="nucleotide sequence ID" value="NZ_KB446647.1"/>
</dbReference>
<dbReference type="BioCyc" id="ECAT999415-HMP:GTTI-658-MONOMER"/>
<dbReference type="PANTHER" id="PTHR43673:SF10">
    <property type="entry name" value="NADH DEHYDROGENASE_NAD(P)H NITROREDUCTASE XCC3605-RELATED"/>
    <property type="match status" value="1"/>
</dbReference>
<evidence type="ECO:0000313" key="4">
    <source>
        <dbReference type="EMBL" id="EMD17074.1"/>
    </source>
</evidence>
<dbReference type="InterPro" id="IPR000415">
    <property type="entry name" value="Nitroreductase-like"/>
</dbReference>
<dbReference type="InterPro" id="IPR029479">
    <property type="entry name" value="Nitroreductase"/>
</dbReference>